<dbReference type="InterPro" id="IPR051310">
    <property type="entry name" value="MCP_chemotaxis"/>
</dbReference>
<keyword evidence="5" id="KW-0175">Coiled coil</keyword>
<evidence type="ECO:0000313" key="9">
    <source>
        <dbReference type="EMBL" id="NML24817.1"/>
    </source>
</evidence>
<evidence type="ECO:0000259" key="7">
    <source>
        <dbReference type="PROSITE" id="PS50111"/>
    </source>
</evidence>
<dbReference type="SUPFAM" id="SSF158472">
    <property type="entry name" value="HAMP domain-like"/>
    <property type="match status" value="1"/>
</dbReference>
<feature type="transmembrane region" description="Helical" evidence="6">
    <location>
        <begin position="182"/>
        <end position="201"/>
    </location>
</feature>
<dbReference type="RefSeq" id="WP_169144462.1">
    <property type="nucleotide sequence ID" value="NZ_JABBGA010000002.1"/>
</dbReference>
<protein>
    <submittedName>
        <fullName evidence="9">HAMP domain-containing protein</fullName>
    </submittedName>
</protein>
<feature type="coiled-coil region" evidence="5">
    <location>
        <begin position="460"/>
        <end position="494"/>
    </location>
</feature>
<dbReference type="GO" id="GO:0006935">
    <property type="term" value="P:chemotaxis"/>
    <property type="evidence" value="ECO:0007669"/>
    <property type="project" value="UniProtKB-KW"/>
</dbReference>
<dbReference type="InterPro" id="IPR004089">
    <property type="entry name" value="MCPsignal_dom"/>
</dbReference>
<comment type="subcellular location">
    <subcellularLocation>
        <location evidence="1">Membrane</location>
    </subcellularLocation>
</comment>
<name>A0A848FXZ6_9RHOO</name>
<dbReference type="Pfam" id="PF18575">
    <property type="entry name" value="HAMP_N3"/>
    <property type="match status" value="1"/>
</dbReference>
<dbReference type="CDD" id="cd11386">
    <property type="entry name" value="MCP_signal"/>
    <property type="match status" value="1"/>
</dbReference>
<dbReference type="EMBL" id="JABBGA010000002">
    <property type="protein sequence ID" value="NML24817.1"/>
    <property type="molecule type" value="Genomic_DNA"/>
</dbReference>
<reference evidence="9 10" key="1">
    <citation type="submission" date="2020-04" db="EMBL/GenBank/DDBJ databases">
        <title>Zoogloea sp. G-4-1-14 isolated from soil.</title>
        <authorList>
            <person name="Dahal R.H."/>
        </authorList>
    </citation>
    <scope>NUCLEOTIDE SEQUENCE [LARGE SCALE GENOMIC DNA]</scope>
    <source>
        <strain evidence="9 10">G-4-1-14</strain>
    </source>
</reference>
<sequence>MNNLTIGKRLTLGFGFVLLLGMIVAVTAFYNLTGLRQQFSLYDEQMVARERLAYRGQVALGNAIHYFKNSVLRGGDYPGKFAASMDEIDRIAGEYRAGAVLPLEAEDALGEIGASGKKYRAAVGRVVELRANGATVTEIDKAIAGADKPIGAAFARLLKLQQEETRAAHAAFDAAVLRALQLVGAFSVVMVLAGAVAAWLIRRSVSRPLAQAVVISQAVAAGNLPGQIDISARDETGLLLQSMQRMVDTFRGFVDAQAENARQHGLGMVDQQIDAGRFPGVYGDMARSINTLVQAHIATNVKVVEVVRRYAVGDLSVDMDRLPGQQEQVTRAIDDVKASLHAINAQIQTLVDEAAAGNFTARGDADAFQHAFRGMVLGLNRLMESSDTGLAGVTRILEALARGDLTQRIDGSFEGTFAQLKNDANATVSRLQELVASLQGTARSIDMAAREIASGNADLSRRTEEQASSLEETASSMEELNATVRQNADNAQRANTLADHSFAVVNQGGQAVKRVVDTMADIQDSSRQISDIIGVIDGIAFQTNILALNAAVEAARAGEQGRGFAVVANEVRQLAQRSALAAREIKELIVISGQKVAGGAGLANEAGTAMEQVVDAFRQVAGLVTEISSASQEQSLGISQVSVAMARMDQVTQQNAALVEEAAAAAESLEAQARGLVESVAVFKLPAAFGEAPQPASALRQVGRGLHRGVAAAR</sequence>
<feature type="domain" description="HAMP" evidence="8">
    <location>
        <begin position="390"/>
        <end position="436"/>
    </location>
</feature>
<dbReference type="GO" id="GO:0007165">
    <property type="term" value="P:signal transduction"/>
    <property type="evidence" value="ECO:0007669"/>
    <property type="project" value="UniProtKB-KW"/>
</dbReference>
<dbReference type="FunFam" id="1.10.287.950:FF:000001">
    <property type="entry name" value="Methyl-accepting chemotaxis sensory transducer"/>
    <property type="match status" value="1"/>
</dbReference>
<dbReference type="SMART" id="SM00304">
    <property type="entry name" value="HAMP"/>
    <property type="match status" value="2"/>
</dbReference>
<dbReference type="SUPFAM" id="SSF58104">
    <property type="entry name" value="Methyl-accepting chemotaxis protein (MCP) signaling domain"/>
    <property type="match status" value="1"/>
</dbReference>
<evidence type="ECO:0000313" key="10">
    <source>
        <dbReference type="Proteomes" id="UP000580043"/>
    </source>
</evidence>
<evidence type="ECO:0000256" key="2">
    <source>
        <dbReference type="ARBA" id="ARBA00022481"/>
    </source>
</evidence>
<dbReference type="Proteomes" id="UP000580043">
    <property type="component" value="Unassembled WGS sequence"/>
</dbReference>
<gene>
    <name evidence="9" type="ORF">HHL15_03645</name>
</gene>
<evidence type="ECO:0000256" key="5">
    <source>
        <dbReference type="SAM" id="Coils"/>
    </source>
</evidence>
<dbReference type="CDD" id="cd06225">
    <property type="entry name" value="HAMP"/>
    <property type="match status" value="1"/>
</dbReference>
<evidence type="ECO:0000256" key="1">
    <source>
        <dbReference type="ARBA" id="ARBA00004370"/>
    </source>
</evidence>
<dbReference type="Pfam" id="PF00672">
    <property type="entry name" value="HAMP"/>
    <property type="match status" value="1"/>
</dbReference>
<dbReference type="InterPro" id="IPR004090">
    <property type="entry name" value="Chemotax_Me-accpt_rcpt"/>
</dbReference>
<keyword evidence="4" id="KW-0807">Transducer</keyword>
<dbReference type="PROSITE" id="PS50111">
    <property type="entry name" value="CHEMOTAXIS_TRANSDUC_2"/>
    <property type="match status" value="1"/>
</dbReference>
<feature type="domain" description="HAMP" evidence="8">
    <location>
        <begin position="203"/>
        <end position="255"/>
    </location>
</feature>
<comment type="caution">
    <text evidence="9">The sequence shown here is derived from an EMBL/GenBank/DDBJ whole genome shotgun (WGS) entry which is preliminary data.</text>
</comment>
<dbReference type="InterPro" id="IPR003660">
    <property type="entry name" value="HAMP_dom"/>
</dbReference>
<dbReference type="GO" id="GO:0005886">
    <property type="term" value="C:plasma membrane"/>
    <property type="evidence" value="ECO:0007669"/>
    <property type="project" value="TreeGrafter"/>
</dbReference>
<dbReference type="Pfam" id="PF18947">
    <property type="entry name" value="HAMP_2"/>
    <property type="match status" value="1"/>
</dbReference>
<organism evidence="9 10">
    <name type="scientific">Zoogloea dura</name>
    <dbReference type="NCBI Taxonomy" id="2728840"/>
    <lineage>
        <taxon>Bacteria</taxon>
        <taxon>Pseudomonadati</taxon>
        <taxon>Pseudomonadota</taxon>
        <taxon>Betaproteobacteria</taxon>
        <taxon>Rhodocyclales</taxon>
        <taxon>Zoogloeaceae</taxon>
        <taxon>Zoogloea</taxon>
    </lineage>
</organism>
<dbReference type="GO" id="GO:0004888">
    <property type="term" value="F:transmembrane signaling receptor activity"/>
    <property type="evidence" value="ECO:0007669"/>
    <property type="project" value="InterPro"/>
</dbReference>
<dbReference type="Gene3D" id="1.20.120.1530">
    <property type="match status" value="2"/>
</dbReference>
<dbReference type="InterPro" id="IPR041395">
    <property type="entry name" value="McpB_HAMP_3rd"/>
</dbReference>
<feature type="domain" description="Methyl-accepting transducer" evidence="7">
    <location>
        <begin position="441"/>
        <end position="670"/>
    </location>
</feature>
<accession>A0A848FXZ6</accession>
<evidence type="ECO:0000259" key="8">
    <source>
        <dbReference type="PROSITE" id="PS50885"/>
    </source>
</evidence>
<proteinExistence type="inferred from homology"/>
<dbReference type="PANTHER" id="PTHR43531">
    <property type="entry name" value="PROTEIN ICFG"/>
    <property type="match status" value="1"/>
</dbReference>
<feature type="transmembrane region" description="Helical" evidence="6">
    <location>
        <begin position="12"/>
        <end position="32"/>
    </location>
</feature>
<dbReference type="Gene3D" id="1.10.287.950">
    <property type="entry name" value="Methyl-accepting chemotaxis protein"/>
    <property type="match status" value="1"/>
</dbReference>
<dbReference type="AlphaFoldDB" id="A0A848FXZ6"/>
<comment type="similarity">
    <text evidence="3">Belongs to the methyl-accepting chemotaxis (MCP) protein family.</text>
</comment>
<keyword evidence="6" id="KW-0812">Transmembrane</keyword>
<keyword evidence="6" id="KW-0472">Membrane</keyword>
<feature type="coiled-coil region" evidence="5">
    <location>
        <begin position="648"/>
        <end position="679"/>
    </location>
</feature>
<dbReference type="PRINTS" id="PR00260">
    <property type="entry name" value="CHEMTRNSDUCR"/>
</dbReference>
<keyword evidence="6" id="KW-1133">Transmembrane helix</keyword>
<dbReference type="SMART" id="SM00283">
    <property type="entry name" value="MA"/>
    <property type="match status" value="1"/>
</dbReference>
<evidence type="ECO:0000256" key="3">
    <source>
        <dbReference type="ARBA" id="ARBA00029447"/>
    </source>
</evidence>
<keyword evidence="2" id="KW-0488">Methylation</keyword>
<evidence type="ECO:0000256" key="6">
    <source>
        <dbReference type="SAM" id="Phobius"/>
    </source>
</evidence>
<dbReference type="Pfam" id="PF00015">
    <property type="entry name" value="MCPsignal"/>
    <property type="match status" value="1"/>
</dbReference>
<dbReference type="PROSITE" id="PS50885">
    <property type="entry name" value="HAMP"/>
    <property type="match status" value="2"/>
</dbReference>
<keyword evidence="10" id="KW-1185">Reference proteome</keyword>
<evidence type="ECO:0000256" key="4">
    <source>
        <dbReference type="PROSITE-ProRule" id="PRU00284"/>
    </source>
</evidence>
<dbReference type="PANTHER" id="PTHR43531:SF14">
    <property type="entry name" value="METHYL-ACCEPTING CHEMOTAXIS PROTEIN I-RELATED"/>
    <property type="match status" value="1"/>
</dbReference>